<organism evidence="1 2">
    <name type="scientific">Fusarium equiseti</name>
    <name type="common">Fusarium scirpi</name>
    <dbReference type="NCBI Taxonomy" id="61235"/>
    <lineage>
        <taxon>Eukaryota</taxon>
        <taxon>Fungi</taxon>
        <taxon>Dikarya</taxon>
        <taxon>Ascomycota</taxon>
        <taxon>Pezizomycotina</taxon>
        <taxon>Sordariomycetes</taxon>
        <taxon>Hypocreomycetidae</taxon>
        <taxon>Hypocreales</taxon>
        <taxon>Nectriaceae</taxon>
        <taxon>Fusarium</taxon>
        <taxon>Fusarium incarnatum-equiseti species complex</taxon>
    </lineage>
</organism>
<dbReference type="PANTHER" id="PTHR47256">
    <property type="entry name" value="ZN(II)2CYS6 TRANSCRIPTION FACTOR (EUROFUNG)-RELATED"/>
    <property type="match status" value="1"/>
</dbReference>
<dbReference type="PANTHER" id="PTHR47256:SF1">
    <property type="entry name" value="ZN(II)2CYS6 TRANSCRIPTION FACTOR (EUROFUNG)"/>
    <property type="match status" value="1"/>
</dbReference>
<evidence type="ECO:0008006" key="3">
    <source>
        <dbReference type="Google" id="ProtNLM"/>
    </source>
</evidence>
<comment type="caution">
    <text evidence="1">The sequence shown here is derived from an EMBL/GenBank/DDBJ whole genome shotgun (WGS) entry which is preliminary data.</text>
</comment>
<sequence>MSPPGFSALESELTARHQNAYPYLSPVDVSNIELEAFTTLVPERPSLHISSPSALIRAGPITNAAMAELNAAADITNETSIWGLANLPTEQHDFRSLDMSYWTTITISNELATTVITAYLAENHAMFGLFDAELFLDDLLARKLNFCSAFLVNSVFSCACLWYCTIDPSLSVLSSEFLGAAETLWLAERRSDTLLNVAAIMATGVACEVQVSNTRVIELFEDAQGMAERLGLFGGKSYRRNAADWKVLSAQVKRQTAQVAWGAYNWLSRNIYYLPIKPISCPPTVPIPGEDPYQVGEKQLIGKSFGALSRLWIIVQEVAAVYSLYRPASDGALPLSFVESRYQKLLRWSDTLDEDLVRGEHNYNQVLVLQCYVERHSVIRIMLAGTALFHVFNQILEDFTSDSNWDIPHAGGESAGDGDVDAYQSEGSDDSDLHFYLVLCITQCQQLATCCPVYISAGRGLLGMALQVGALSIDDALTLATSLQSCSSHHNAAALRGDFGDFVIDFNLAAKVPEEAKVEAVATRLNEMILLNNVTQNSEFYSL</sequence>
<accession>A0A8J2IMD8</accession>
<dbReference type="InterPro" id="IPR053187">
    <property type="entry name" value="Notoamide_regulator"/>
</dbReference>
<name>A0A8J2IMD8_FUSEQ</name>
<protein>
    <recommendedName>
        <fullName evidence="3">Transcription factor domain-containing protein</fullName>
    </recommendedName>
</protein>
<dbReference type="EMBL" id="CAJSTJ010000119">
    <property type="protein sequence ID" value="CAG7557446.1"/>
    <property type="molecule type" value="Genomic_DNA"/>
</dbReference>
<dbReference type="Proteomes" id="UP000693738">
    <property type="component" value="Unassembled WGS sequence"/>
</dbReference>
<reference evidence="1" key="1">
    <citation type="submission" date="2021-05" db="EMBL/GenBank/DDBJ databases">
        <authorList>
            <person name="Khan N."/>
        </authorList>
    </citation>
    <scope>NUCLEOTIDE SEQUENCE</scope>
</reference>
<gene>
    <name evidence="1" type="ORF">FEQUK3_LOCUS3194</name>
</gene>
<evidence type="ECO:0000313" key="1">
    <source>
        <dbReference type="EMBL" id="CAG7557446.1"/>
    </source>
</evidence>
<evidence type="ECO:0000313" key="2">
    <source>
        <dbReference type="Proteomes" id="UP000693738"/>
    </source>
</evidence>
<dbReference type="AlphaFoldDB" id="A0A8J2IMD8"/>
<proteinExistence type="predicted"/>
<dbReference type="CDD" id="cd12148">
    <property type="entry name" value="fungal_TF_MHR"/>
    <property type="match status" value="1"/>
</dbReference>